<name>A0A846MXD7_9PROT</name>
<gene>
    <name evidence="2" type="ORF">FHS83_001040</name>
</gene>
<dbReference type="SUPFAM" id="SSF54593">
    <property type="entry name" value="Glyoxalase/Bleomycin resistance protein/Dihydroxybiphenyl dioxygenase"/>
    <property type="match status" value="1"/>
</dbReference>
<dbReference type="AlphaFoldDB" id="A0A846MXD7"/>
<reference evidence="2 3" key="1">
    <citation type="submission" date="2020-03" db="EMBL/GenBank/DDBJ databases">
        <title>Genomic Encyclopedia of Type Strains, Phase IV (KMG-IV): sequencing the most valuable type-strain genomes for metagenomic binning, comparative biology and taxonomic classification.</title>
        <authorList>
            <person name="Goeker M."/>
        </authorList>
    </citation>
    <scope>NUCLEOTIDE SEQUENCE [LARGE SCALE GENOMIC DNA]</scope>
    <source>
        <strain evidence="2 3">DSM 19867</strain>
    </source>
</reference>
<dbReference type="PROSITE" id="PS51819">
    <property type="entry name" value="VOC"/>
    <property type="match status" value="1"/>
</dbReference>
<accession>A0A846MXD7</accession>
<dbReference type="Proteomes" id="UP000570514">
    <property type="component" value="Unassembled WGS sequence"/>
</dbReference>
<dbReference type="InterPro" id="IPR052164">
    <property type="entry name" value="Anthracycline_SecMetBiosynth"/>
</dbReference>
<keyword evidence="3" id="KW-1185">Reference proteome</keyword>
<dbReference type="Pfam" id="PF18029">
    <property type="entry name" value="Glyoxalase_6"/>
    <property type="match status" value="1"/>
</dbReference>
<evidence type="ECO:0000313" key="3">
    <source>
        <dbReference type="Proteomes" id="UP000570514"/>
    </source>
</evidence>
<dbReference type="InterPro" id="IPR037523">
    <property type="entry name" value="VOC_core"/>
</dbReference>
<dbReference type="EMBL" id="JAASRM010000001">
    <property type="protein sequence ID" value="NIK87722.1"/>
    <property type="molecule type" value="Genomic_DNA"/>
</dbReference>
<evidence type="ECO:0000313" key="2">
    <source>
        <dbReference type="EMBL" id="NIK87722.1"/>
    </source>
</evidence>
<protein>
    <submittedName>
        <fullName evidence="2">Putative enzyme related to lactoylglutathione lyase</fullName>
    </submittedName>
</protein>
<comment type="caution">
    <text evidence="2">The sequence shown here is derived from an EMBL/GenBank/DDBJ whole genome shotgun (WGS) entry which is preliminary data.</text>
</comment>
<proteinExistence type="predicted"/>
<feature type="domain" description="VOC" evidence="1">
    <location>
        <begin position="6"/>
        <end position="120"/>
    </location>
</feature>
<dbReference type="RefSeq" id="WP_167081577.1">
    <property type="nucleotide sequence ID" value="NZ_BAAADC010000001.1"/>
</dbReference>
<dbReference type="Gene3D" id="3.10.180.10">
    <property type="entry name" value="2,3-Dihydroxybiphenyl 1,2-Dioxygenase, domain 1"/>
    <property type="match status" value="1"/>
</dbReference>
<sequence length="124" mass="13647">MARITGIGGVFFKSPDPGKLSAWYREVLGLDVQSWGGAMVSYDAAVHPGYVVWSPFKADTSHMQPSTREFMLNFAVEDLDGMVAAIEAKGVSLLGRMDEEHGRFAWILDPDGTKIELWEPAKEG</sequence>
<keyword evidence="2" id="KW-0456">Lyase</keyword>
<dbReference type="InterPro" id="IPR041581">
    <property type="entry name" value="Glyoxalase_6"/>
</dbReference>
<evidence type="ECO:0000259" key="1">
    <source>
        <dbReference type="PROSITE" id="PS51819"/>
    </source>
</evidence>
<dbReference type="PANTHER" id="PTHR33993">
    <property type="entry name" value="GLYOXALASE-RELATED"/>
    <property type="match status" value="1"/>
</dbReference>
<dbReference type="PANTHER" id="PTHR33993:SF5">
    <property type="entry name" value="GLYOXALASE"/>
    <property type="match status" value="1"/>
</dbReference>
<organism evidence="2 3">
    <name type="scientific">Rhizomicrobium palustre</name>
    <dbReference type="NCBI Taxonomy" id="189966"/>
    <lineage>
        <taxon>Bacteria</taxon>
        <taxon>Pseudomonadati</taxon>
        <taxon>Pseudomonadota</taxon>
        <taxon>Alphaproteobacteria</taxon>
        <taxon>Micropepsales</taxon>
        <taxon>Micropepsaceae</taxon>
        <taxon>Rhizomicrobium</taxon>
    </lineage>
</organism>
<dbReference type="GO" id="GO:0016829">
    <property type="term" value="F:lyase activity"/>
    <property type="evidence" value="ECO:0007669"/>
    <property type="project" value="UniProtKB-KW"/>
</dbReference>
<dbReference type="InterPro" id="IPR029068">
    <property type="entry name" value="Glyas_Bleomycin-R_OHBP_Dase"/>
</dbReference>